<dbReference type="AlphaFoldDB" id="A0A1H9UJ75"/>
<dbReference type="EMBL" id="FOHA01000033">
    <property type="protein sequence ID" value="SES09412.1"/>
    <property type="molecule type" value="Genomic_DNA"/>
</dbReference>
<dbReference type="RefSeq" id="WP_092654278.1">
    <property type="nucleotide sequence ID" value="NZ_FOHA01000033.1"/>
</dbReference>
<evidence type="ECO:0000313" key="1">
    <source>
        <dbReference type="EMBL" id="SES09412.1"/>
    </source>
</evidence>
<organism evidence="1 2">
    <name type="scientific">Isobaculum melis</name>
    <dbReference type="NCBI Taxonomy" id="142588"/>
    <lineage>
        <taxon>Bacteria</taxon>
        <taxon>Bacillati</taxon>
        <taxon>Bacillota</taxon>
        <taxon>Bacilli</taxon>
        <taxon>Lactobacillales</taxon>
        <taxon>Carnobacteriaceae</taxon>
        <taxon>Isobaculum</taxon>
    </lineage>
</organism>
<evidence type="ECO:0000313" key="2">
    <source>
        <dbReference type="Proteomes" id="UP000198948"/>
    </source>
</evidence>
<proteinExistence type="predicted"/>
<dbReference type="Proteomes" id="UP000198948">
    <property type="component" value="Unassembled WGS sequence"/>
</dbReference>
<keyword evidence="2" id="KW-1185">Reference proteome</keyword>
<gene>
    <name evidence="1" type="ORF">SAMN04488559_1335</name>
</gene>
<accession>A0A1H9UJ75</accession>
<name>A0A1H9UJ75_9LACT</name>
<protein>
    <recommendedName>
        <fullName evidence="3">LXG domain of WXG superfamily protein</fullName>
    </recommendedName>
</protein>
<reference evidence="1 2" key="1">
    <citation type="submission" date="2016-10" db="EMBL/GenBank/DDBJ databases">
        <authorList>
            <person name="de Groot N.N."/>
        </authorList>
    </citation>
    <scope>NUCLEOTIDE SEQUENCE [LARGE SCALE GENOMIC DNA]</scope>
    <source>
        <strain evidence="1 2">DSM 13760</strain>
    </source>
</reference>
<sequence length="132" mass="14722">MGKVNIDTEFVEEAEEMLMKLIDSYENITKKLGSIENGISQSFDGNVGIAYKAYVTTIKKKMSTNIGDFINKNYNDIKVLKEEFQKIDNAYTSLNSSSFDTSDFKIGAENNQMTISGGQTQAILSGSSYKRK</sequence>
<dbReference type="STRING" id="142588.SAMN04488559_1335"/>
<evidence type="ECO:0008006" key="3">
    <source>
        <dbReference type="Google" id="ProtNLM"/>
    </source>
</evidence>